<dbReference type="InterPro" id="IPR049468">
    <property type="entry name" value="Restrct_endonuc-II-like_dom"/>
</dbReference>
<dbReference type="InterPro" id="IPR050534">
    <property type="entry name" value="Coronavir_polyprotein_1ab"/>
</dbReference>
<dbReference type="GO" id="GO:0043139">
    <property type="term" value="F:5'-3' DNA helicase activity"/>
    <property type="evidence" value="ECO:0007669"/>
    <property type="project" value="TreeGrafter"/>
</dbReference>
<feature type="domain" description="DNA2/NAM7 helicase helicase" evidence="8">
    <location>
        <begin position="958"/>
        <end position="1107"/>
    </location>
</feature>
<dbReference type="EMBL" id="FMYT01000030">
    <property type="protein sequence ID" value="SDD16908.1"/>
    <property type="molecule type" value="Genomic_DNA"/>
</dbReference>
<evidence type="ECO:0000313" key="11">
    <source>
        <dbReference type="EMBL" id="SDD16908.1"/>
    </source>
</evidence>
<evidence type="ECO:0000256" key="2">
    <source>
        <dbReference type="ARBA" id="ARBA00022741"/>
    </source>
</evidence>
<evidence type="ECO:0000313" key="14">
    <source>
        <dbReference type="Proteomes" id="UP000324896"/>
    </source>
</evidence>
<feature type="domain" description="Restriction endonuclease type II-like" evidence="10">
    <location>
        <begin position="1365"/>
        <end position="1456"/>
    </location>
</feature>
<reference evidence="12 13" key="2">
    <citation type="submission" date="2019-03" db="EMBL/GenBank/DDBJ databases">
        <title>Deep subsurface shale carbon reservoir microbial communities from Ohio and West Virginia, USA.</title>
        <authorList>
            <person name="Wrighton K."/>
        </authorList>
    </citation>
    <scope>NUCLEOTIDE SEQUENCE [LARGE SCALE GENOMIC DNA]</scope>
    <source>
        <strain evidence="12 13">UTICA-S4D12</strain>
    </source>
</reference>
<comment type="similarity">
    <text evidence="1">Belongs to the DNA2/NAM7 helicase family.</text>
</comment>
<dbReference type="Gene3D" id="3.40.960.10">
    <property type="entry name" value="VSR Endonuclease"/>
    <property type="match status" value="1"/>
</dbReference>
<dbReference type="EMBL" id="SOAA01000029">
    <property type="protein sequence ID" value="TDS27105.1"/>
    <property type="molecule type" value="Genomic_DNA"/>
</dbReference>
<evidence type="ECO:0000313" key="12">
    <source>
        <dbReference type="EMBL" id="TDS27105.1"/>
    </source>
</evidence>
<feature type="coiled-coil region" evidence="6">
    <location>
        <begin position="646"/>
        <end position="676"/>
    </location>
</feature>
<evidence type="ECO:0000256" key="7">
    <source>
        <dbReference type="SAM" id="MobiDB-lite"/>
    </source>
</evidence>
<dbReference type="InterPro" id="IPR011335">
    <property type="entry name" value="Restrct_endonuc-II-like"/>
</dbReference>
<evidence type="ECO:0000256" key="5">
    <source>
        <dbReference type="ARBA" id="ARBA00022840"/>
    </source>
</evidence>
<evidence type="ECO:0000259" key="9">
    <source>
        <dbReference type="Pfam" id="PF13087"/>
    </source>
</evidence>
<evidence type="ECO:0000256" key="6">
    <source>
        <dbReference type="SAM" id="Coils"/>
    </source>
</evidence>
<dbReference type="SUPFAM" id="SSF52980">
    <property type="entry name" value="Restriction endonuclease-like"/>
    <property type="match status" value="1"/>
</dbReference>
<dbReference type="InterPro" id="IPR027417">
    <property type="entry name" value="P-loop_NTPase"/>
</dbReference>
<dbReference type="RefSeq" id="WP_089723265.1">
    <property type="nucleotide sequence ID" value="NZ_FMYT01000030.1"/>
</dbReference>
<accession>A0A1G6SJ99</accession>
<feature type="domain" description="DNA2/NAM7 helicase-like C-terminal" evidence="9">
    <location>
        <begin position="1137"/>
        <end position="1321"/>
    </location>
</feature>
<evidence type="ECO:0000313" key="13">
    <source>
        <dbReference type="Proteomes" id="UP000295758"/>
    </source>
</evidence>
<keyword evidence="4 11" id="KW-0347">Helicase</keyword>
<dbReference type="SUPFAM" id="SSF52540">
    <property type="entry name" value="P-loop containing nucleoside triphosphate hydrolases"/>
    <property type="match status" value="1"/>
</dbReference>
<dbReference type="CDD" id="cd18808">
    <property type="entry name" value="SF1_C_Upf1"/>
    <property type="match status" value="1"/>
</dbReference>
<feature type="compositionally biased region" description="Basic and acidic residues" evidence="7">
    <location>
        <begin position="1471"/>
        <end position="1497"/>
    </location>
</feature>
<dbReference type="Proteomes" id="UP000324896">
    <property type="component" value="Unassembled WGS sequence"/>
</dbReference>
<keyword evidence="5" id="KW-0067">ATP-binding</keyword>
<proteinExistence type="inferred from homology"/>
<dbReference type="Pfam" id="PF13086">
    <property type="entry name" value="AAA_11"/>
    <property type="match status" value="2"/>
</dbReference>
<feature type="region of interest" description="Disordered" evidence="7">
    <location>
        <begin position="1471"/>
        <end position="1499"/>
    </location>
</feature>
<dbReference type="Pfam" id="PF13087">
    <property type="entry name" value="AAA_12"/>
    <property type="match status" value="1"/>
</dbReference>
<dbReference type="InterPro" id="IPR047187">
    <property type="entry name" value="SF1_C_Upf1"/>
</dbReference>
<dbReference type="GO" id="GO:0016787">
    <property type="term" value="F:hydrolase activity"/>
    <property type="evidence" value="ECO:0007669"/>
    <property type="project" value="UniProtKB-KW"/>
</dbReference>
<evidence type="ECO:0000256" key="3">
    <source>
        <dbReference type="ARBA" id="ARBA00022801"/>
    </source>
</evidence>
<feature type="coiled-coil region" evidence="6">
    <location>
        <begin position="958"/>
        <end position="999"/>
    </location>
</feature>
<name>A0A1G6SJ99_9FIRM</name>
<dbReference type="InterPro" id="IPR041679">
    <property type="entry name" value="DNA2/NAM7-like_C"/>
</dbReference>
<keyword evidence="3" id="KW-0378">Hydrolase</keyword>
<dbReference type="InterPro" id="IPR041677">
    <property type="entry name" value="DNA2/NAM7_AAA_11"/>
</dbReference>
<reference evidence="11 14" key="1">
    <citation type="submission" date="2016-10" db="EMBL/GenBank/DDBJ databases">
        <authorList>
            <person name="Varghese N."/>
            <person name="Submissions S."/>
        </authorList>
    </citation>
    <scope>NUCLEOTIDE SEQUENCE [LARGE SCALE GENOMIC DNA]</scope>
    <source>
        <strain evidence="11 14">WG10</strain>
    </source>
</reference>
<dbReference type="GO" id="GO:0005524">
    <property type="term" value="F:ATP binding"/>
    <property type="evidence" value="ECO:0007669"/>
    <property type="project" value="UniProtKB-KW"/>
</dbReference>
<dbReference type="Proteomes" id="UP000295758">
    <property type="component" value="Unassembled WGS sequence"/>
</dbReference>
<organism evidence="11 14">
    <name type="scientific">Halanaerobium congolense</name>
    <dbReference type="NCBI Taxonomy" id="54121"/>
    <lineage>
        <taxon>Bacteria</taxon>
        <taxon>Bacillati</taxon>
        <taxon>Bacillota</taxon>
        <taxon>Clostridia</taxon>
        <taxon>Halanaerobiales</taxon>
        <taxon>Halanaerobiaceae</taxon>
        <taxon>Halanaerobium</taxon>
    </lineage>
</organism>
<keyword evidence="6" id="KW-0175">Coiled coil</keyword>
<dbReference type="PANTHER" id="PTHR43788">
    <property type="entry name" value="DNA2/NAM7 HELICASE FAMILY MEMBER"/>
    <property type="match status" value="1"/>
</dbReference>
<sequence length="1586" mass="185757">MQDIVKNGLNLFKYLEEVIRLSYKVTYNVDNYNNLLLYEYQFQSEEFITIEKETELSPPVITIKRPDEPERPEIPEILKGWIEFEENDKYILPTKINKKSVVNETGEEEEIYFSDEDQRIESYQKYVNKLENWLEEIEPVLKIRDIYNKLFQERKALDYQDNIEFVVGYGLMQWQKDNSFLNYPVITHNMTINYDGKSNEIKITYPDDASWILQDEQLSEFTSMSERESIKKVFNELVSSDPTEEGFLDLLYFLKGLAPGAEVKKIDKLDSAKISQDLKIFDGWLLFTRKKTIVEQIKDIDEFKKEIKNASAIDNPILEQILTPPEDKKIDHSQIDTHTEWDSTLDKKVLFPKKINQEQVRILDYLQQSQGVVVQGPPGTGKSHTIANLVSHFVASGKRVLVTSEKEQALRVLSDMLPDAVEKLSMTVLSNDDDRIKRLERVIDNITNIVSNSSEAQLFEKRSNLEKSFEHKRKKLESIKADMKKLSNADKAVFIEPMDKELYPADAQRFVKNEEHKYQWFNDFPAYEIEEKRTKFEEIIKLHSTNIPSAESLSEALKIRKDIEDNLEDLVNYKLPDLNQIITKSEFEKIAENKYEIAKKEADINKYFEGLELKNNLDDLKEAYNFTQEVNEIYSDIEDSWALEFIENNKKEMDNIEKSLKEINELNNKMQKEAAKLSFTDNIELNDKYDYESYQKFIDQALERVDNDKNPWNTLSLFGLLDKGQKEAIKSVRLNQELPETKEGWEKIKAYIESKIIQKELIVKWDNFAANFIDNNLPEIKIEDKAKKVNSIDNKIVNAFNYNKSLKNQLKMKLNKVIYGSGKIILNNLEKEFTNILEVLELKIDNLKLNQADDKYSKQKEYLLKFKNKNVHPTALKLFEILEKDFAEFREHVDSWGEYYNQLVKLDKAQKKLQEMKSYLEILKKEAFRWYQDWLDSEIDSNELKPDNWKEAWKFNILKSYLKDIADKNEKMSKLEAELKENQDKIRELKEDIVEVTTKISLINNITQKNIGALKSWKSMVKKIGKGYGKYASKYAAKARKYMKEARDSVPAWIMPVYKVSETTVKKMSTFDVVIIDEASQSNVTSLLALLRAKKAIIVGDEKQITPSAVGRDKQKVLDYITRYLSDIPFSDNFDLETSIFELAEIFFGTKKLMLKEHFRCLPEIISFNNDLFYQNKIIPLRNPAQSEKLEPVLENVYVKDGYRKNKVNKVEAEAICKKIAELIKKDKYRDKTFGVISLTGRDQAKHIYNLIDNYISTKKQEKIRFHAGDAYDFQGDERDIIILSMVVGGQDDNYRALSGKTYEQRINVATSRAKDKLILFHSVQLGTDLSNSDDLRYKLLNYIKNGVTEKDLDENKKKKCDSVFEEDVYDWLTERGYEVTPQVEVGAYRIDLVVEGENNRLAVECDGDRWHPPEQWWADKMRQHQLERVGWTFWRVSGSAFYNDPDQAMSSVIKILNSLNIKPQKRKKEFEEESKQIEIDNENQDRLKEHNQVKDNENDEVDSNSFQVISSQKEITENEELNLKFDFGESNEEDFDEFDLHDIVENYDGRTGKVYDIKNDHLIVINESGKVEKWKIKDVDLIRPS</sequence>
<evidence type="ECO:0000259" key="10">
    <source>
        <dbReference type="Pfam" id="PF18741"/>
    </source>
</evidence>
<evidence type="ECO:0000259" key="8">
    <source>
        <dbReference type="Pfam" id="PF13086"/>
    </source>
</evidence>
<feature type="coiled-coil region" evidence="6">
    <location>
        <begin position="462"/>
        <end position="489"/>
    </location>
</feature>
<feature type="domain" description="DNA2/NAM7 helicase helicase" evidence="8">
    <location>
        <begin position="355"/>
        <end position="512"/>
    </location>
</feature>
<dbReference type="Pfam" id="PF18741">
    <property type="entry name" value="MTES_1575"/>
    <property type="match status" value="1"/>
</dbReference>
<protein>
    <submittedName>
        <fullName evidence="11">Superfamily I DNA and/or RNA helicase</fullName>
    </submittedName>
</protein>
<keyword evidence="2" id="KW-0547">Nucleotide-binding</keyword>
<gene>
    <name evidence="12" type="ORF">BY453_1297</name>
    <name evidence="11" type="ORF">SAMN04488597_13020</name>
</gene>
<evidence type="ECO:0000256" key="4">
    <source>
        <dbReference type="ARBA" id="ARBA00022806"/>
    </source>
</evidence>
<dbReference type="Gene3D" id="3.40.50.300">
    <property type="entry name" value="P-loop containing nucleotide triphosphate hydrolases"/>
    <property type="match status" value="3"/>
</dbReference>
<evidence type="ECO:0000256" key="1">
    <source>
        <dbReference type="ARBA" id="ARBA00007913"/>
    </source>
</evidence>
<dbReference type="PANTHER" id="PTHR43788:SF8">
    <property type="entry name" value="DNA-BINDING PROTEIN SMUBP-2"/>
    <property type="match status" value="1"/>
</dbReference>